<keyword evidence="8" id="KW-1185">Reference proteome</keyword>
<dbReference type="Gene3D" id="3.30.70.1890">
    <property type="match status" value="1"/>
</dbReference>
<dbReference type="HOGENOM" id="CLU_063836_0_0_3"/>
<evidence type="ECO:0000256" key="4">
    <source>
        <dbReference type="ARBA" id="ARBA00023118"/>
    </source>
</evidence>
<dbReference type="CDD" id="cd21141">
    <property type="entry name" value="Cas6_III-like"/>
    <property type="match status" value="1"/>
</dbReference>
<sequence>MPYSLVVNLLPREPIQPGYLEGRHLHALFLSMVNAVAPDLATHLHSDTRDKAFALSPLQTRSPDEALQTFHTRPIPAGTSCWWRIGLLDEALFSQLTQLWLNLNPRHAWHLGAANLEIASILATAQSPQPWANSQTYSALFESASAEERYLSLRFCTPTCFRQNDYDTALPTAELVFGSLLKRWQKYSPIAIPWEVIELVRRQVFPCRFAVETRRVADQRSKFIGCIGTITYEILGQVSPDLIRQINALADFALYAGVGRKTTMGMGMARRIRS</sequence>
<dbReference type="OrthoDB" id="3469084at2"/>
<proteinExistence type="predicted"/>
<dbReference type="RefSeq" id="WP_023173333.1">
    <property type="nucleotide sequence ID" value="NC_022600.1"/>
</dbReference>
<dbReference type="EMBL" id="CP003587">
    <property type="protein sequence ID" value="AGY58209.1"/>
    <property type="molecule type" value="Genomic_DNA"/>
</dbReference>
<dbReference type="eggNOG" id="COG5551">
    <property type="taxonomic scope" value="Bacteria"/>
</dbReference>
<keyword evidence="3" id="KW-0378">Hydrolase</keyword>
<dbReference type="AlphaFoldDB" id="U5QKR7"/>
<protein>
    <submittedName>
        <fullName evidence="7">Uncharacterized protein</fullName>
    </submittedName>
</protein>
<feature type="domain" description="CRISPR-associated protein Cas6-like N-terminal" evidence="6">
    <location>
        <begin position="1"/>
        <end position="142"/>
    </location>
</feature>
<dbReference type="InterPro" id="IPR045747">
    <property type="entry name" value="CRISPR-assoc_prot_Cas6_N_sf"/>
</dbReference>
<dbReference type="Gene3D" id="3.30.70.1900">
    <property type="match status" value="1"/>
</dbReference>
<reference evidence="7 8" key="1">
    <citation type="journal article" date="2013" name="PLoS ONE">
        <title>Cultivation and Complete Genome Sequencing of Gloeobacter kilaueensis sp. nov., from a Lava Cave in Kilauea Caldera, Hawai'i.</title>
        <authorList>
            <person name="Saw J.H."/>
            <person name="Schatz M."/>
            <person name="Brown M.V."/>
            <person name="Kunkel D.D."/>
            <person name="Foster J.S."/>
            <person name="Shick H."/>
            <person name="Christensen S."/>
            <person name="Hou S."/>
            <person name="Wan X."/>
            <person name="Donachie S.P."/>
        </authorList>
    </citation>
    <scope>NUCLEOTIDE SEQUENCE [LARGE SCALE GENOMIC DNA]</scope>
    <source>
        <strain evidence="8">JS</strain>
    </source>
</reference>
<keyword evidence="4" id="KW-0051">Antiviral defense</keyword>
<dbReference type="InterPro" id="IPR045648">
    <property type="entry name" value="CRISPR-assoc_Cas6-like_N"/>
</dbReference>
<dbReference type="STRING" id="1183438.GKIL_1963"/>
<dbReference type="GO" id="GO:0051607">
    <property type="term" value="P:defense response to virus"/>
    <property type="evidence" value="ECO:0007669"/>
    <property type="project" value="UniProtKB-KW"/>
</dbReference>
<gene>
    <name evidence="7" type="ORF">GKIL_1963</name>
</gene>
<dbReference type="Pfam" id="PF19308">
    <property type="entry name" value="CRISPR_Cas6_N"/>
    <property type="match status" value="1"/>
</dbReference>
<dbReference type="Pfam" id="PF10040">
    <property type="entry name" value="CRISPR_Cas6"/>
    <property type="match status" value="1"/>
</dbReference>
<dbReference type="Proteomes" id="UP000017396">
    <property type="component" value="Chromosome"/>
</dbReference>
<evidence type="ECO:0000313" key="8">
    <source>
        <dbReference type="Proteomes" id="UP000017396"/>
    </source>
</evidence>
<keyword evidence="1" id="KW-0540">Nuclease</keyword>
<dbReference type="KEGG" id="glj:GKIL_1963"/>
<organism evidence="7 8">
    <name type="scientific">Gloeobacter kilaueensis (strain ATCC BAA-2537 / CCAP 1431/1 / ULC 316 / JS1)</name>
    <dbReference type="NCBI Taxonomy" id="1183438"/>
    <lineage>
        <taxon>Bacteria</taxon>
        <taxon>Bacillati</taxon>
        <taxon>Cyanobacteriota</taxon>
        <taxon>Cyanophyceae</taxon>
        <taxon>Gloeobacterales</taxon>
        <taxon>Gloeobacteraceae</taxon>
        <taxon>Gloeobacter</taxon>
    </lineage>
</organism>
<evidence type="ECO:0000259" key="6">
    <source>
        <dbReference type="Pfam" id="PF19308"/>
    </source>
</evidence>
<evidence type="ECO:0000313" key="7">
    <source>
        <dbReference type="EMBL" id="AGY58209.1"/>
    </source>
</evidence>
<feature type="domain" description="CRISPR-associated protein Cas6 C-terminal" evidence="5">
    <location>
        <begin position="153"/>
        <end position="268"/>
    </location>
</feature>
<dbReference type="GO" id="GO:0016788">
    <property type="term" value="F:hydrolase activity, acting on ester bonds"/>
    <property type="evidence" value="ECO:0007669"/>
    <property type="project" value="InterPro"/>
</dbReference>
<name>U5QKR7_GLOK1</name>
<dbReference type="GO" id="GO:0004519">
    <property type="term" value="F:endonuclease activity"/>
    <property type="evidence" value="ECO:0007669"/>
    <property type="project" value="UniProtKB-KW"/>
</dbReference>
<keyword evidence="2" id="KW-0255">Endonuclease</keyword>
<accession>U5QKR7</accession>
<dbReference type="InterPro" id="IPR019267">
    <property type="entry name" value="CRISPR-assoc_Cas6_C"/>
</dbReference>
<dbReference type="NCBIfam" id="TIGR01877">
    <property type="entry name" value="cas_cas6"/>
    <property type="match status" value="1"/>
</dbReference>
<dbReference type="InterPro" id="IPR010156">
    <property type="entry name" value="CRISPR-assoc_prot_Cas6"/>
</dbReference>
<evidence type="ECO:0000259" key="5">
    <source>
        <dbReference type="Pfam" id="PF10040"/>
    </source>
</evidence>
<evidence type="ECO:0000256" key="3">
    <source>
        <dbReference type="ARBA" id="ARBA00022801"/>
    </source>
</evidence>
<evidence type="ECO:0000256" key="1">
    <source>
        <dbReference type="ARBA" id="ARBA00022722"/>
    </source>
</evidence>
<evidence type="ECO:0000256" key="2">
    <source>
        <dbReference type="ARBA" id="ARBA00022759"/>
    </source>
</evidence>
<dbReference type="PATRIC" id="fig|1183438.3.peg.1923"/>